<evidence type="ECO:0000313" key="2">
    <source>
        <dbReference type="EMBL" id="WZN62403.1"/>
    </source>
</evidence>
<evidence type="ECO:0000313" key="3">
    <source>
        <dbReference type="Proteomes" id="UP001472866"/>
    </source>
</evidence>
<sequence length="278" mass="32198">MKEQQVSLAIPTMQVQELNNEFNTPLDMVKVVVERHKPYHSAGITVEQRAFQVTEKAQSEREKKEERLVVFREKLHKRVVAEQKRLTEARKKIEEQNRKAEERLIAYKIQEKQRLSVPPPPKQLVKKPARKKKQQDNSKLKERIEEHVTASKVARSSLAKFKTSGSGRHRPQAASSASTARSTSKFTFLERQRYLEALKQQMTQKFKDLELDVPPICSCGNTASPLDPMYTYYCANNCPLFRNEEQQHYLLRAYLSAHENAPKSVPKTLSKKYFGEEA</sequence>
<dbReference type="AlphaFoldDB" id="A0AAX4P8I6"/>
<feature type="compositionally biased region" description="Low complexity" evidence="1">
    <location>
        <begin position="173"/>
        <end position="182"/>
    </location>
</feature>
<gene>
    <name evidence="2" type="ORF">HKI87_05g39400</name>
</gene>
<protein>
    <recommendedName>
        <fullName evidence="4">Coiled-coil domain-containing protein 15</fullName>
    </recommendedName>
</protein>
<dbReference type="Proteomes" id="UP001472866">
    <property type="component" value="Chromosome 05"/>
</dbReference>
<feature type="region of interest" description="Disordered" evidence="1">
    <location>
        <begin position="111"/>
        <end position="146"/>
    </location>
</feature>
<evidence type="ECO:0000256" key="1">
    <source>
        <dbReference type="SAM" id="MobiDB-lite"/>
    </source>
</evidence>
<dbReference type="EMBL" id="CP151505">
    <property type="protein sequence ID" value="WZN62403.1"/>
    <property type="molecule type" value="Genomic_DNA"/>
</dbReference>
<organism evidence="2 3">
    <name type="scientific">Chloropicon roscoffensis</name>
    <dbReference type="NCBI Taxonomy" id="1461544"/>
    <lineage>
        <taxon>Eukaryota</taxon>
        <taxon>Viridiplantae</taxon>
        <taxon>Chlorophyta</taxon>
        <taxon>Chloropicophyceae</taxon>
        <taxon>Chloropicales</taxon>
        <taxon>Chloropicaceae</taxon>
        <taxon>Chloropicon</taxon>
    </lineage>
</organism>
<reference evidence="2 3" key="1">
    <citation type="submission" date="2024-03" db="EMBL/GenBank/DDBJ databases">
        <title>Complete genome sequence of the green alga Chloropicon roscoffensis RCC1871.</title>
        <authorList>
            <person name="Lemieux C."/>
            <person name="Pombert J.-F."/>
            <person name="Otis C."/>
            <person name="Turmel M."/>
        </authorList>
    </citation>
    <scope>NUCLEOTIDE SEQUENCE [LARGE SCALE GENOMIC DNA]</scope>
    <source>
        <strain evidence="2 3">RCC1871</strain>
    </source>
</reference>
<accession>A0AAX4P8I6</accession>
<name>A0AAX4P8I6_9CHLO</name>
<feature type="compositionally biased region" description="Basic residues" evidence="1">
    <location>
        <begin position="124"/>
        <end position="133"/>
    </location>
</feature>
<keyword evidence="3" id="KW-1185">Reference proteome</keyword>
<feature type="region of interest" description="Disordered" evidence="1">
    <location>
        <begin position="158"/>
        <end position="182"/>
    </location>
</feature>
<proteinExistence type="predicted"/>
<evidence type="ECO:0008006" key="4">
    <source>
        <dbReference type="Google" id="ProtNLM"/>
    </source>
</evidence>
<feature type="compositionally biased region" description="Basic and acidic residues" evidence="1">
    <location>
        <begin position="134"/>
        <end position="146"/>
    </location>
</feature>